<comment type="caution">
    <text evidence="2">The sequence shown here is derived from an EMBL/GenBank/DDBJ whole genome shotgun (WGS) entry which is preliminary data.</text>
</comment>
<evidence type="ECO:0000313" key="2">
    <source>
        <dbReference type="EMBL" id="MBB3174149.1"/>
    </source>
</evidence>
<accession>A0A839V3P4</accession>
<keyword evidence="1" id="KW-0472">Membrane</keyword>
<keyword evidence="3" id="KW-1185">Reference proteome</keyword>
<dbReference type="InterPro" id="IPR018666">
    <property type="entry name" value="DUF2125"/>
</dbReference>
<protein>
    <recommendedName>
        <fullName evidence="4">DUF2125 domain-containing protein</fullName>
    </recommendedName>
</protein>
<reference evidence="2 3" key="1">
    <citation type="submission" date="2020-08" db="EMBL/GenBank/DDBJ databases">
        <title>Genomic Encyclopedia of Type Strains, Phase III (KMG-III): the genomes of soil and plant-associated and newly described type strains.</title>
        <authorList>
            <person name="Whitman W."/>
        </authorList>
    </citation>
    <scope>NUCLEOTIDE SEQUENCE [LARGE SCALE GENOMIC DNA]</scope>
    <source>
        <strain evidence="2 3">CECT 8088</strain>
    </source>
</reference>
<dbReference type="Pfam" id="PF09898">
    <property type="entry name" value="DUF2125"/>
    <property type="match status" value="1"/>
</dbReference>
<proteinExistence type="predicted"/>
<evidence type="ECO:0008006" key="4">
    <source>
        <dbReference type="Google" id="ProtNLM"/>
    </source>
</evidence>
<evidence type="ECO:0000256" key="1">
    <source>
        <dbReference type="SAM" id="Phobius"/>
    </source>
</evidence>
<name>A0A839V3P4_9PROT</name>
<dbReference type="Proteomes" id="UP000557688">
    <property type="component" value="Unassembled WGS sequence"/>
</dbReference>
<organism evidence="2 3">
    <name type="scientific">Endobacter medicaginis</name>
    <dbReference type="NCBI Taxonomy" id="1181271"/>
    <lineage>
        <taxon>Bacteria</taxon>
        <taxon>Pseudomonadati</taxon>
        <taxon>Pseudomonadota</taxon>
        <taxon>Alphaproteobacteria</taxon>
        <taxon>Acetobacterales</taxon>
        <taxon>Acetobacteraceae</taxon>
        <taxon>Endobacter</taxon>
    </lineage>
</organism>
<gene>
    <name evidence="2" type="ORF">FHR90_001985</name>
</gene>
<feature type="transmembrane region" description="Helical" evidence="1">
    <location>
        <begin position="21"/>
        <end position="42"/>
    </location>
</feature>
<sequence length="353" mass="37392">MTKTPQPPDKPRTAGRPAAMLRWIIAATAGLLVVISLAWVAAETALDHVLDRTIPSLHAAGFELAAGRRVRGGWPGSATLRLDAVRLDGPVRTGAPDGTVHNLTLHWRAEALVLQASLLHPRSVILIARGTQHVSLGELPELTLWGDRLAAYLPWQPRLPMPLPVEARALHAALGANGPDWITTIADARGSLLFSGGGNLAVRLSMQAITLPQAGQHPFGRTIERMTIAAALPPGLGSPSWPGMEPLLLQDLTVEWSALHLRLRGSVHPMPPGGPFPVGQFSLSVHGVRAALRAAAGDGDLSRGEAMALNGLAGLLEQAHDGGAVDTDTLHDLPVLLHDNVLWLGTVPLWRLG</sequence>
<dbReference type="EMBL" id="JACHXV010000006">
    <property type="protein sequence ID" value="MBB3174149.1"/>
    <property type="molecule type" value="Genomic_DNA"/>
</dbReference>
<dbReference type="RefSeq" id="WP_183275150.1">
    <property type="nucleotide sequence ID" value="NZ_JACHXV010000006.1"/>
</dbReference>
<evidence type="ECO:0000313" key="3">
    <source>
        <dbReference type="Proteomes" id="UP000557688"/>
    </source>
</evidence>
<dbReference type="AlphaFoldDB" id="A0A839V3P4"/>
<keyword evidence="1" id="KW-0812">Transmembrane</keyword>
<keyword evidence="1" id="KW-1133">Transmembrane helix</keyword>